<dbReference type="SUPFAM" id="SSF56399">
    <property type="entry name" value="ADP-ribosylation"/>
    <property type="match status" value="1"/>
</dbReference>
<evidence type="ECO:0000256" key="1">
    <source>
        <dbReference type="ARBA" id="ARBA00004123"/>
    </source>
</evidence>
<gene>
    <name evidence="9" type="ORF">WMY93_002212</name>
</gene>
<dbReference type="GO" id="GO:0070212">
    <property type="term" value="P:protein poly-ADP-ribosylation"/>
    <property type="evidence" value="ECO:0007669"/>
    <property type="project" value="TreeGrafter"/>
</dbReference>
<comment type="subcellular location">
    <subcellularLocation>
        <location evidence="1">Nucleus</location>
    </subcellularLocation>
</comment>
<dbReference type="Pfam" id="PF01661">
    <property type="entry name" value="Macro"/>
    <property type="match status" value="2"/>
</dbReference>
<dbReference type="GO" id="GO:0060335">
    <property type="term" value="P:positive regulation of type II interferon-mediated signaling pathway"/>
    <property type="evidence" value="ECO:0007669"/>
    <property type="project" value="TreeGrafter"/>
</dbReference>
<name>A0AAW0Q850_9GOBI</name>
<dbReference type="Gene3D" id="3.40.220.10">
    <property type="entry name" value="Leucine Aminopeptidase, subunit E, domain 1"/>
    <property type="match status" value="2"/>
</dbReference>
<evidence type="ECO:0000256" key="6">
    <source>
        <dbReference type="SAM" id="Coils"/>
    </source>
</evidence>
<dbReference type="GO" id="GO:0005634">
    <property type="term" value="C:nucleus"/>
    <property type="evidence" value="ECO:0007669"/>
    <property type="project" value="UniProtKB-SubCell"/>
</dbReference>
<proteinExistence type="predicted"/>
<dbReference type="PANTHER" id="PTHR14453">
    <property type="entry name" value="PARP/ZINC FINGER CCCH TYPE DOMAIN CONTAINING PROTEIN"/>
    <property type="match status" value="1"/>
</dbReference>
<dbReference type="GO" id="GO:0003950">
    <property type="term" value="F:NAD+ poly-ADP-ribosyltransferase activity"/>
    <property type="evidence" value="ECO:0007669"/>
    <property type="project" value="TreeGrafter"/>
</dbReference>
<dbReference type="GO" id="GO:0005737">
    <property type="term" value="C:cytoplasm"/>
    <property type="evidence" value="ECO:0007669"/>
    <property type="project" value="TreeGrafter"/>
</dbReference>
<dbReference type="GO" id="GO:0010629">
    <property type="term" value="P:negative regulation of gene expression"/>
    <property type="evidence" value="ECO:0007669"/>
    <property type="project" value="TreeGrafter"/>
</dbReference>
<dbReference type="CDD" id="cd02907">
    <property type="entry name" value="Macro_Af1521_BAL-like"/>
    <property type="match status" value="1"/>
</dbReference>
<evidence type="ECO:0000256" key="2">
    <source>
        <dbReference type="ARBA" id="ARBA00022676"/>
    </source>
</evidence>
<dbReference type="AlphaFoldDB" id="A0AAW0Q850"/>
<evidence type="ECO:0000256" key="3">
    <source>
        <dbReference type="ARBA" id="ARBA00022679"/>
    </source>
</evidence>
<evidence type="ECO:0000256" key="4">
    <source>
        <dbReference type="ARBA" id="ARBA00023027"/>
    </source>
</evidence>
<feature type="region of interest" description="Disordered" evidence="7">
    <location>
        <begin position="473"/>
        <end position="510"/>
    </location>
</feature>
<dbReference type="InterPro" id="IPR002589">
    <property type="entry name" value="Macro_dom"/>
</dbReference>
<dbReference type="SMART" id="SM00506">
    <property type="entry name" value="A1pp"/>
    <property type="match status" value="2"/>
</dbReference>
<evidence type="ECO:0000256" key="7">
    <source>
        <dbReference type="SAM" id="MobiDB-lite"/>
    </source>
</evidence>
<dbReference type="SUPFAM" id="SSF52949">
    <property type="entry name" value="Macro domain-like"/>
    <property type="match status" value="2"/>
</dbReference>
<dbReference type="EMBL" id="JBBPFD010000002">
    <property type="protein sequence ID" value="KAK7938886.1"/>
    <property type="molecule type" value="Genomic_DNA"/>
</dbReference>
<keyword evidence="3" id="KW-0808">Transferase</keyword>
<feature type="domain" description="Macro" evidence="8">
    <location>
        <begin position="291"/>
        <end position="470"/>
    </location>
</feature>
<dbReference type="InterPro" id="IPR043472">
    <property type="entry name" value="Macro_dom-like"/>
</dbReference>
<evidence type="ECO:0000259" key="8">
    <source>
        <dbReference type="PROSITE" id="PS51154"/>
    </source>
</evidence>
<sequence length="809" mass="89690">MASSSPRSGHFWTDSGDTQNIPLSGPSVHIARRSADNIQHLLRTRFHCKSQILGLDLDSRSGRPHIDPERHFEHTLQSSGVKVSVWKADLTNFSADAVVNAANSKLQHYGGLALALSQAGGPEIQKESDDYVQKHGHVRTGDAVYLGAGNLKCKMIIHAVGPHLSFRPNPHEVSASKVQLERVIKRILEIVERKRLETVAIPAISSGLFNFPVDECADVIVETVKWFYEYKGFHTFKPKEVLLVNHDDPTVKEMERACLKILSHTPASYSQAVATTPAKGQNHQTGGAKAESKPREIQFGLVRVLLRKGCLEEQKMDVIVNTIGTDRNLNVGHVSKMLLQKAGPKLQQEISKASFSGSVLITRGFGLGCKEVYHTCCPLNSSPGSEQALFRLVRECLWLAVAANRSSIAFPAIGTGNLGFFDDDVARIMLSAALDFAVNFPFKPLEVHFVIFPSDVGRYKTFEKELKSFQPKAFHKEPPTNFQEGSQNMNSKPAPLSPREQASAAWNREDKGSVSSEPLIRLQCASEERRIEAKTWLESVLFNHFSMFTICNNFIQHLGEKELEELSNMQMEGVSVEEFLQNGRCGFTVSGSDAEDIAVTALRLEKQLQDVQEEFVKEEKEELKRVSRSKAKLSEVSESEPQIKPLLEQLQSHGLKFIKAERVENVALEKQFKLQKDQMPSRSSETLLQLVSAQFYDVVSLIGFRPECAPPDDQSLGEGLYFAADMTVALKLWTGSKDKFIYVFVAEVLKAKSGPGRPGLVLGPESGSGSKSRCDSVEGSGVTVVFNHCQTLPRFILTCRKIETETTAV</sequence>
<reference evidence="10" key="1">
    <citation type="submission" date="2024-04" db="EMBL/GenBank/DDBJ databases">
        <title>Salinicola lusitanus LLJ914,a marine bacterium isolated from the Okinawa Trough.</title>
        <authorList>
            <person name="Li J."/>
        </authorList>
    </citation>
    <scope>NUCLEOTIDE SEQUENCE [LARGE SCALE GENOMIC DNA]</scope>
</reference>
<dbReference type="PROSITE" id="PS51154">
    <property type="entry name" value="MACRO"/>
    <property type="match status" value="2"/>
</dbReference>
<evidence type="ECO:0000313" key="9">
    <source>
        <dbReference type="EMBL" id="KAK7938886.1"/>
    </source>
</evidence>
<keyword evidence="2" id="KW-0328">Glycosyltransferase</keyword>
<dbReference type="GO" id="GO:0003714">
    <property type="term" value="F:transcription corepressor activity"/>
    <property type="evidence" value="ECO:0007669"/>
    <property type="project" value="TreeGrafter"/>
</dbReference>
<keyword evidence="4" id="KW-0520">NAD</keyword>
<keyword evidence="6" id="KW-0175">Coiled coil</keyword>
<feature type="compositionally biased region" description="Polar residues" evidence="7">
    <location>
        <begin position="480"/>
        <end position="491"/>
    </location>
</feature>
<keyword evidence="5" id="KW-0539">Nucleus</keyword>
<dbReference type="GO" id="GO:1990404">
    <property type="term" value="F:NAD+-protein mono-ADP-ribosyltransferase activity"/>
    <property type="evidence" value="ECO:0007669"/>
    <property type="project" value="TreeGrafter"/>
</dbReference>
<evidence type="ECO:0000313" key="10">
    <source>
        <dbReference type="Proteomes" id="UP001460270"/>
    </source>
</evidence>
<comment type="caution">
    <text evidence="9">The sequence shown here is derived from an EMBL/GenBank/DDBJ whole genome shotgun (WGS) entry which is preliminary data.</text>
</comment>
<feature type="coiled-coil region" evidence="6">
    <location>
        <begin position="594"/>
        <end position="636"/>
    </location>
</feature>
<evidence type="ECO:0000256" key="5">
    <source>
        <dbReference type="ARBA" id="ARBA00023242"/>
    </source>
</evidence>
<organism evidence="9 10">
    <name type="scientific">Mugilogobius chulae</name>
    <name type="common">yellowstripe goby</name>
    <dbReference type="NCBI Taxonomy" id="88201"/>
    <lineage>
        <taxon>Eukaryota</taxon>
        <taxon>Metazoa</taxon>
        <taxon>Chordata</taxon>
        <taxon>Craniata</taxon>
        <taxon>Vertebrata</taxon>
        <taxon>Euteleostomi</taxon>
        <taxon>Actinopterygii</taxon>
        <taxon>Neopterygii</taxon>
        <taxon>Teleostei</taxon>
        <taxon>Neoteleostei</taxon>
        <taxon>Acanthomorphata</taxon>
        <taxon>Gobiaria</taxon>
        <taxon>Gobiiformes</taxon>
        <taxon>Gobioidei</taxon>
        <taxon>Gobiidae</taxon>
        <taxon>Gobionellinae</taxon>
        <taxon>Mugilogobius</taxon>
    </lineage>
</organism>
<dbReference type="PANTHER" id="PTHR14453:SF70">
    <property type="entry name" value="PROTEIN MONO-ADP-RIBOSYLTRANSFERASE PARP9"/>
    <property type="match status" value="1"/>
</dbReference>
<accession>A0AAW0Q850</accession>
<protein>
    <recommendedName>
        <fullName evidence="8">Macro domain-containing protein</fullName>
    </recommendedName>
</protein>
<dbReference type="GO" id="GO:0044389">
    <property type="term" value="F:ubiquitin-like protein ligase binding"/>
    <property type="evidence" value="ECO:0007669"/>
    <property type="project" value="TreeGrafter"/>
</dbReference>
<dbReference type="Gene3D" id="3.90.228.10">
    <property type="match status" value="1"/>
</dbReference>
<feature type="region of interest" description="Disordered" evidence="7">
    <location>
        <begin position="1"/>
        <end position="26"/>
    </location>
</feature>
<dbReference type="Proteomes" id="UP001460270">
    <property type="component" value="Unassembled WGS sequence"/>
</dbReference>
<keyword evidence="10" id="KW-1185">Reference proteome</keyword>
<dbReference type="InterPro" id="IPR052056">
    <property type="entry name" value="Mono-ARTD/PARP"/>
</dbReference>
<feature type="domain" description="Macro" evidence="8">
    <location>
        <begin position="70"/>
        <end position="262"/>
    </location>
</feature>